<sequence length="256" mass="27951">MIAGGISRHVLGAAVKAGSLVRARRGWVALKDADPYLLAAARGGVVLTCITQAHRLGLWVQYQDRPHVAAPPHAGGIDVRNATIHWHLPIIPRRPDDLIDPIENVLVAVARCQPYEQALATWESALRQGLTDREELSRLRLPPAARALCEEAAPFSDSGLETLAVARLRWPGLPLVQQAWIRGRPVDLLIGARLVLQIDGGHHVGAQRAADIKHDALLALTGYHVIRVTYGQVVDDWTAVQTRIMRAVAQGLHRAL</sequence>
<name>A0A645F536_9ZZZZ</name>
<accession>A0A645F536</accession>
<feature type="domain" description="DUF559" evidence="1">
    <location>
        <begin position="178"/>
        <end position="248"/>
    </location>
</feature>
<protein>
    <recommendedName>
        <fullName evidence="1">DUF559 domain-containing protein</fullName>
    </recommendedName>
</protein>
<dbReference type="InterPro" id="IPR007569">
    <property type="entry name" value="DUF559"/>
</dbReference>
<evidence type="ECO:0000313" key="2">
    <source>
        <dbReference type="EMBL" id="MPN09297.1"/>
    </source>
</evidence>
<dbReference type="EMBL" id="VSSQ01055397">
    <property type="protein sequence ID" value="MPN09297.1"/>
    <property type="molecule type" value="Genomic_DNA"/>
</dbReference>
<comment type="caution">
    <text evidence="2">The sequence shown here is derived from an EMBL/GenBank/DDBJ whole genome shotgun (WGS) entry which is preliminary data.</text>
</comment>
<evidence type="ECO:0000259" key="1">
    <source>
        <dbReference type="Pfam" id="PF04480"/>
    </source>
</evidence>
<organism evidence="2">
    <name type="scientific">bioreactor metagenome</name>
    <dbReference type="NCBI Taxonomy" id="1076179"/>
    <lineage>
        <taxon>unclassified sequences</taxon>
        <taxon>metagenomes</taxon>
        <taxon>ecological metagenomes</taxon>
    </lineage>
</organism>
<dbReference type="Gene3D" id="3.40.960.10">
    <property type="entry name" value="VSR Endonuclease"/>
    <property type="match status" value="1"/>
</dbReference>
<reference evidence="2" key="1">
    <citation type="submission" date="2019-08" db="EMBL/GenBank/DDBJ databases">
        <authorList>
            <person name="Kucharzyk K."/>
            <person name="Murdoch R.W."/>
            <person name="Higgins S."/>
            <person name="Loffler F."/>
        </authorList>
    </citation>
    <scope>NUCLEOTIDE SEQUENCE</scope>
</reference>
<dbReference type="Pfam" id="PF04480">
    <property type="entry name" value="DUF559"/>
    <property type="match status" value="1"/>
</dbReference>
<dbReference type="AlphaFoldDB" id="A0A645F536"/>
<gene>
    <name evidence="2" type="ORF">SDC9_156586</name>
</gene>
<proteinExistence type="predicted"/>